<protein>
    <submittedName>
        <fullName evidence="2">Uncharacterized protein</fullName>
    </submittedName>
</protein>
<dbReference type="EMBL" id="ABEU02000015">
    <property type="status" value="NOT_ANNOTATED_CDS"/>
    <property type="molecule type" value="Genomic_DNA"/>
</dbReference>
<proteinExistence type="predicted"/>
<reference evidence="2 3" key="2">
    <citation type="journal article" date="2018" name="Plant J.">
        <title>The Physcomitrella patens chromosome-scale assembly reveals moss genome structure and evolution.</title>
        <authorList>
            <person name="Lang D."/>
            <person name="Ullrich K.K."/>
            <person name="Murat F."/>
            <person name="Fuchs J."/>
            <person name="Jenkins J."/>
            <person name="Haas F.B."/>
            <person name="Piednoel M."/>
            <person name="Gundlach H."/>
            <person name="Van Bel M."/>
            <person name="Meyberg R."/>
            <person name="Vives C."/>
            <person name="Morata J."/>
            <person name="Symeonidi A."/>
            <person name="Hiss M."/>
            <person name="Muchero W."/>
            <person name="Kamisugi Y."/>
            <person name="Saleh O."/>
            <person name="Blanc G."/>
            <person name="Decker E.L."/>
            <person name="van Gessel N."/>
            <person name="Grimwood J."/>
            <person name="Hayes R.D."/>
            <person name="Graham S.W."/>
            <person name="Gunter L.E."/>
            <person name="McDaniel S.F."/>
            <person name="Hoernstein S.N.W."/>
            <person name="Larsson A."/>
            <person name="Li F.W."/>
            <person name="Perroud P.F."/>
            <person name="Phillips J."/>
            <person name="Ranjan P."/>
            <person name="Rokshar D.S."/>
            <person name="Rothfels C.J."/>
            <person name="Schneider L."/>
            <person name="Shu S."/>
            <person name="Stevenson D.W."/>
            <person name="Thummler F."/>
            <person name="Tillich M."/>
            <person name="Villarreal Aguilar J.C."/>
            <person name="Widiez T."/>
            <person name="Wong G.K."/>
            <person name="Wymore A."/>
            <person name="Zhang Y."/>
            <person name="Zimmer A.D."/>
            <person name="Quatrano R.S."/>
            <person name="Mayer K.F.X."/>
            <person name="Goodstein D."/>
            <person name="Casacuberta J.M."/>
            <person name="Vandepoele K."/>
            <person name="Reski R."/>
            <person name="Cuming A.C."/>
            <person name="Tuskan G.A."/>
            <person name="Maumus F."/>
            <person name="Salse J."/>
            <person name="Schmutz J."/>
            <person name="Rensing S.A."/>
        </authorList>
    </citation>
    <scope>NUCLEOTIDE SEQUENCE [LARGE SCALE GENOMIC DNA]</scope>
    <source>
        <strain evidence="2 3">cv. Gransden 2004</strain>
    </source>
</reference>
<name>A0A7I4AZ01_PHYPA</name>
<organism evidence="2 3">
    <name type="scientific">Physcomitrium patens</name>
    <name type="common">Spreading-leaved earth moss</name>
    <name type="synonym">Physcomitrella patens</name>
    <dbReference type="NCBI Taxonomy" id="3218"/>
    <lineage>
        <taxon>Eukaryota</taxon>
        <taxon>Viridiplantae</taxon>
        <taxon>Streptophyta</taxon>
        <taxon>Embryophyta</taxon>
        <taxon>Bryophyta</taxon>
        <taxon>Bryophytina</taxon>
        <taxon>Bryopsida</taxon>
        <taxon>Funariidae</taxon>
        <taxon>Funariales</taxon>
        <taxon>Funariaceae</taxon>
        <taxon>Physcomitrium</taxon>
    </lineage>
</organism>
<dbReference type="AlphaFoldDB" id="A0A7I4AZ01"/>
<keyword evidence="3" id="KW-1185">Reference proteome</keyword>
<reference evidence="2" key="3">
    <citation type="submission" date="2020-12" db="UniProtKB">
        <authorList>
            <consortium name="EnsemblPlants"/>
        </authorList>
    </citation>
    <scope>IDENTIFICATION</scope>
</reference>
<accession>A0A7I4AZ01</accession>
<reference evidence="2 3" key="1">
    <citation type="journal article" date="2008" name="Science">
        <title>The Physcomitrella genome reveals evolutionary insights into the conquest of land by plants.</title>
        <authorList>
            <person name="Rensing S."/>
            <person name="Lang D."/>
            <person name="Zimmer A."/>
            <person name="Terry A."/>
            <person name="Salamov A."/>
            <person name="Shapiro H."/>
            <person name="Nishiyama T."/>
            <person name="Perroud P.-F."/>
            <person name="Lindquist E."/>
            <person name="Kamisugi Y."/>
            <person name="Tanahashi T."/>
            <person name="Sakakibara K."/>
            <person name="Fujita T."/>
            <person name="Oishi K."/>
            <person name="Shin-I T."/>
            <person name="Kuroki Y."/>
            <person name="Toyoda A."/>
            <person name="Suzuki Y."/>
            <person name="Hashimoto A."/>
            <person name="Yamaguchi K."/>
            <person name="Sugano A."/>
            <person name="Kohara Y."/>
            <person name="Fujiyama A."/>
            <person name="Anterola A."/>
            <person name="Aoki S."/>
            <person name="Ashton N."/>
            <person name="Barbazuk W.B."/>
            <person name="Barker E."/>
            <person name="Bennetzen J."/>
            <person name="Bezanilla M."/>
            <person name="Blankenship R."/>
            <person name="Cho S.H."/>
            <person name="Dutcher S."/>
            <person name="Estelle M."/>
            <person name="Fawcett J.A."/>
            <person name="Gundlach H."/>
            <person name="Hanada K."/>
            <person name="Heyl A."/>
            <person name="Hicks K.A."/>
            <person name="Hugh J."/>
            <person name="Lohr M."/>
            <person name="Mayer K."/>
            <person name="Melkozernov A."/>
            <person name="Murata T."/>
            <person name="Nelson D."/>
            <person name="Pils B."/>
            <person name="Prigge M."/>
            <person name="Reiss B."/>
            <person name="Renner T."/>
            <person name="Rombauts S."/>
            <person name="Rushton P."/>
            <person name="Sanderfoot A."/>
            <person name="Schween G."/>
            <person name="Shiu S.-H."/>
            <person name="Stueber K."/>
            <person name="Theodoulou F.L."/>
            <person name="Tu H."/>
            <person name="Van de Peer Y."/>
            <person name="Verrier P.J."/>
            <person name="Waters E."/>
            <person name="Wood A."/>
            <person name="Yang L."/>
            <person name="Cove D."/>
            <person name="Cuming A."/>
            <person name="Hasebe M."/>
            <person name="Lucas S."/>
            <person name="Mishler D.B."/>
            <person name="Reski R."/>
            <person name="Grigoriev I."/>
            <person name="Quatrano R.S."/>
            <person name="Boore J.L."/>
        </authorList>
    </citation>
    <scope>NUCLEOTIDE SEQUENCE [LARGE SCALE GENOMIC DNA]</scope>
    <source>
        <strain evidence="2 3">cv. Gransden 2004</strain>
    </source>
</reference>
<feature type="region of interest" description="Disordered" evidence="1">
    <location>
        <begin position="28"/>
        <end position="79"/>
    </location>
</feature>
<sequence>MVFRLSTQLLAHGVACQRTCINLNAAAQRAPPKNNPSSSTVAALDSDTAFDATPPCRSSSQVSDREQPPTAADCTREAS</sequence>
<evidence type="ECO:0000313" key="2">
    <source>
        <dbReference type="EnsemblPlants" id="Pp3c15_18290V3.2"/>
    </source>
</evidence>
<dbReference type="Gramene" id="Pp3c15_18290V3.2">
    <property type="protein sequence ID" value="Pp3c15_18290V3.2"/>
    <property type="gene ID" value="Pp3c15_18290"/>
</dbReference>
<dbReference type="Proteomes" id="UP000006727">
    <property type="component" value="Chromosome 15"/>
</dbReference>
<dbReference type="EnsemblPlants" id="Pp3c15_18290V3.2">
    <property type="protein sequence ID" value="Pp3c15_18290V3.2"/>
    <property type="gene ID" value="Pp3c15_18290"/>
</dbReference>
<evidence type="ECO:0000313" key="3">
    <source>
        <dbReference type="Proteomes" id="UP000006727"/>
    </source>
</evidence>
<evidence type="ECO:0000256" key="1">
    <source>
        <dbReference type="SAM" id="MobiDB-lite"/>
    </source>
</evidence>